<organism evidence="14 15">
    <name type="scientific">Strigamia maritima</name>
    <name type="common">European centipede</name>
    <name type="synonym">Geophilus maritimus</name>
    <dbReference type="NCBI Taxonomy" id="126957"/>
    <lineage>
        <taxon>Eukaryota</taxon>
        <taxon>Metazoa</taxon>
        <taxon>Ecdysozoa</taxon>
        <taxon>Arthropoda</taxon>
        <taxon>Myriapoda</taxon>
        <taxon>Chilopoda</taxon>
        <taxon>Pleurostigmophora</taxon>
        <taxon>Geophilomorpha</taxon>
        <taxon>Linotaeniidae</taxon>
        <taxon>Strigamia</taxon>
    </lineage>
</organism>
<proteinExistence type="inferred from homology"/>
<dbReference type="PRINTS" id="PR00380">
    <property type="entry name" value="KINESINHEAVY"/>
</dbReference>
<dbReference type="PROSITE" id="PS00411">
    <property type="entry name" value="KINESIN_MOTOR_1"/>
    <property type="match status" value="1"/>
</dbReference>
<dbReference type="HOGENOM" id="CLU_001485_2_5_1"/>
<evidence type="ECO:0000256" key="7">
    <source>
        <dbReference type="ARBA" id="ARBA00023054"/>
    </source>
</evidence>
<keyword evidence="4 11" id="KW-0493">Microtubule</keyword>
<dbReference type="Proteomes" id="UP000014500">
    <property type="component" value="Unassembled WGS sequence"/>
</dbReference>
<dbReference type="GO" id="GO:0005524">
    <property type="term" value="F:ATP binding"/>
    <property type="evidence" value="ECO:0007669"/>
    <property type="project" value="UniProtKB-UniRule"/>
</dbReference>
<feature type="binding site" evidence="10">
    <location>
        <begin position="126"/>
        <end position="133"/>
    </location>
    <ligand>
        <name>ATP</name>
        <dbReference type="ChEBI" id="CHEBI:30616"/>
    </ligand>
</feature>
<keyword evidence="9" id="KW-0206">Cytoskeleton</keyword>
<dbReference type="GO" id="GO:0072686">
    <property type="term" value="C:mitotic spindle"/>
    <property type="evidence" value="ECO:0007669"/>
    <property type="project" value="TreeGrafter"/>
</dbReference>
<reference evidence="14" key="2">
    <citation type="submission" date="2015-02" db="UniProtKB">
        <authorList>
            <consortium name="EnsemblMetazoa"/>
        </authorList>
    </citation>
    <scope>IDENTIFICATION</scope>
</reference>
<evidence type="ECO:0000256" key="3">
    <source>
        <dbReference type="ARBA" id="ARBA00022553"/>
    </source>
</evidence>
<feature type="coiled-coil region" evidence="12">
    <location>
        <begin position="615"/>
        <end position="663"/>
    </location>
</feature>
<dbReference type="STRING" id="126957.T1JH64"/>
<feature type="coiled-coil region" evidence="12">
    <location>
        <begin position="528"/>
        <end position="555"/>
    </location>
</feature>
<evidence type="ECO:0000256" key="11">
    <source>
        <dbReference type="RuleBase" id="RU000394"/>
    </source>
</evidence>
<dbReference type="Gene3D" id="3.40.850.10">
    <property type="entry name" value="Kinesin motor domain"/>
    <property type="match status" value="2"/>
</dbReference>
<keyword evidence="2" id="KW-0963">Cytoplasm</keyword>
<evidence type="ECO:0000256" key="2">
    <source>
        <dbReference type="ARBA" id="ARBA00022490"/>
    </source>
</evidence>
<dbReference type="InterPro" id="IPR027417">
    <property type="entry name" value="P-loop_NTPase"/>
</dbReference>
<evidence type="ECO:0000256" key="6">
    <source>
        <dbReference type="ARBA" id="ARBA00022840"/>
    </source>
</evidence>
<evidence type="ECO:0000256" key="12">
    <source>
        <dbReference type="SAM" id="Coils"/>
    </source>
</evidence>
<dbReference type="GO" id="GO:0005634">
    <property type="term" value="C:nucleus"/>
    <property type="evidence" value="ECO:0007669"/>
    <property type="project" value="TreeGrafter"/>
</dbReference>
<keyword evidence="5 10" id="KW-0547">Nucleotide-binding</keyword>
<keyword evidence="7 12" id="KW-0175">Coiled coil</keyword>
<dbReference type="eggNOG" id="KOG0247">
    <property type="taxonomic scope" value="Eukaryota"/>
</dbReference>
<evidence type="ECO:0000313" key="15">
    <source>
        <dbReference type="Proteomes" id="UP000014500"/>
    </source>
</evidence>
<dbReference type="GO" id="GO:0051231">
    <property type="term" value="P:spindle elongation"/>
    <property type="evidence" value="ECO:0007669"/>
    <property type="project" value="TreeGrafter"/>
</dbReference>
<accession>T1JH64</accession>
<evidence type="ECO:0000256" key="5">
    <source>
        <dbReference type="ARBA" id="ARBA00022741"/>
    </source>
</evidence>
<keyword evidence="8 10" id="KW-0505">Motor protein</keyword>
<keyword evidence="3" id="KW-0597">Phosphoprotein</keyword>
<evidence type="ECO:0000313" key="14">
    <source>
        <dbReference type="EnsemblMetazoa" id="SMAR013194-PA"/>
    </source>
</evidence>
<dbReference type="InterPro" id="IPR019821">
    <property type="entry name" value="Kinesin_motor_CS"/>
</dbReference>
<dbReference type="GO" id="GO:0090307">
    <property type="term" value="P:mitotic spindle assembly"/>
    <property type="evidence" value="ECO:0007669"/>
    <property type="project" value="TreeGrafter"/>
</dbReference>
<keyword evidence="6 10" id="KW-0067">ATP-binding</keyword>
<feature type="coiled-coil region" evidence="12">
    <location>
        <begin position="719"/>
        <end position="746"/>
    </location>
</feature>
<dbReference type="GO" id="GO:0005876">
    <property type="term" value="C:spindle microtubule"/>
    <property type="evidence" value="ECO:0007669"/>
    <property type="project" value="TreeGrafter"/>
</dbReference>
<comment type="subcellular location">
    <subcellularLocation>
        <location evidence="1">Cytoplasm</location>
        <location evidence="1">Cytoskeleton</location>
        <location evidence="1">Spindle</location>
    </subcellularLocation>
</comment>
<name>T1JH64_STRMM</name>
<dbReference type="PhylomeDB" id="T1JH64"/>
<dbReference type="SUPFAM" id="SSF52540">
    <property type="entry name" value="P-loop containing nucleoside triphosphate hydrolases"/>
    <property type="match status" value="1"/>
</dbReference>
<dbReference type="SMART" id="SM00129">
    <property type="entry name" value="KISc"/>
    <property type="match status" value="1"/>
</dbReference>
<dbReference type="InterPro" id="IPR047149">
    <property type="entry name" value="KIF11-like"/>
</dbReference>
<dbReference type="Pfam" id="PF00225">
    <property type="entry name" value="Kinesin"/>
    <property type="match status" value="1"/>
</dbReference>
<evidence type="ECO:0000256" key="4">
    <source>
        <dbReference type="ARBA" id="ARBA00022701"/>
    </source>
</evidence>
<dbReference type="GO" id="GO:0007018">
    <property type="term" value="P:microtubule-based movement"/>
    <property type="evidence" value="ECO:0007669"/>
    <property type="project" value="InterPro"/>
</dbReference>
<evidence type="ECO:0000256" key="8">
    <source>
        <dbReference type="ARBA" id="ARBA00023175"/>
    </source>
</evidence>
<comment type="similarity">
    <text evidence="10 11">Belongs to the TRAFAC class myosin-kinesin ATPase superfamily. Kinesin family.</text>
</comment>
<sequence>MADSSEKVHGSTTCRNLMTLYSPAVTTSSKSPMDVFLRVRGFTREETKKKKEKCIDITNDNRILVHLPKDSATYKNIQNGANVKHQFTFSKIFGPDVDQINFYKATVHNTVQRFLWGENCLIFAYGATNSGKTHTVQGIASNPGILPRALDVVFNSIGSHLMDPVIVKPNYFDNIMKLSAEAQKQERLKKENLLRWGSELVSKQLKEDLESNYSCSESRIASSMSSDESVGSYRSYENLANLKDSLSQIDARIHEECKVSIPDIDNFAYSIWISFAEIYNEFVYDLFQPLSATRSKKRVCLKLSDDKNGNVFVKGLQRIHVSSANEAMKLMIVGTKNLRFAATKLNQNSSRSHCIFTVEIIRVPDNDNPRVATISRLSFCDLAGSERYSKTRNTGDRLKEACNINTSLLVLGRCISNLRANQQMNRENVKLIPFRESKLTRLFQNFFTHKTAVSMIVNVSPESGMCDESLHVLKFSALAEKVFIVPQHETKPKRTKASILMENSSVRTSVPWMTSDEDDDESDIDADKDELFDYIEQLQSEIKKIKHEKEIQESKIRKEIADEAAVAVLNVEKFYSEKIREEKEMAEQYAEKRIALCIQQTEAAHKRQKEEDSDDDDYDKEIEEKNKVIKNLELQTKEMHSEIELLKNEIKALRQSNTRLSVSQANYRRKSSVQMFQNSYNDYRKKSSVDVSWASVSSEEGSASLLELESNYELVCKNLAEKGAKLLEANDEISRLNDLINVYEHRLANQADKKKKLTMDNNLKIWKDDIIEEKENTEVDDVTIKAEHFTQLQKSVKNTPKHVAISDISGSEVSPCTPDTVKKLFKPSANILLTSPLDDKIFVLKLFENVA</sequence>
<dbReference type="InterPro" id="IPR001752">
    <property type="entry name" value="Kinesin_motor_dom"/>
</dbReference>
<reference evidence="15" key="1">
    <citation type="submission" date="2011-05" db="EMBL/GenBank/DDBJ databases">
        <authorList>
            <person name="Richards S.R."/>
            <person name="Qu J."/>
            <person name="Jiang H."/>
            <person name="Jhangiani S.N."/>
            <person name="Agravi P."/>
            <person name="Goodspeed R."/>
            <person name="Gross S."/>
            <person name="Mandapat C."/>
            <person name="Jackson L."/>
            <person name="Mathew T."/>
            <person name="Pu L."/>
            <person name="Thornton R."/>
            <person name="Saada N."/>
            <person name="Wilczek-Boney K.B."/>
            <person name="Lee S."/>
            <person name="Kovar C."/>
            <person name="Wu Y."/>
            <person name="Scherer S.E."/>
            <person name="Worley K.C."/>
            <person name="Muzny D.M."/>
            <person name="Gibbs R."/>
        </authorList>
    </citation>
    <scope>NUCLEOTIDE SEQUENCE</scope>
    <source>
        <strain evidence="15">Brora</strain>
    </source>
</reference>
<dbReference type="InterPro" id="IPR036961">
    <property type="entry name" value="Kinesin_motor_dom_sf"/>
</dbReference>
<dbReference type="EMBL" id="JH432222">
    <property type="status" value="NOT_ANNOTATED_CDS"/>
    <property type="molecule type" value="Genomic_DNA"/>
</dbReference>
<dbReference type="PANTHER" id="PTHR47970:SF29">
    <property type="entry name" value="KINESIN FAMILY MEMBER 20B"/>
    <property type="match status" value="1"/>
</dbReference>
<dbReference type="AlphaFoldDB" id="T1JH64"/>
<evidence type="ECO:0000256" key="9">
    <source>
        <dbReference type="ARBA" id="ARBA00023212"/>
    </source>
</evidence>
<dbReference type="GO" id="GO:0008574">
    <property type="term" value="F:plus-end-directed microtubule motor activity"/>
    <property type="evidence" value="ECO:0007669"/>
    <property type="project" value="TreeGrafter"/>
</dbReference>
<dbReference type="GO" id="GO:0008017">
    <property type="term" value="F:microtubule binding"/>
    <property type="evidence" value="ECO:0007669"/>
    <property type="project" value="InterPro"/>
</dbReference>
<evidence type="ECO:0000256" key="1">
    <source>
        <dbReference type="ARBA" id="ARBA00004186"/>
    </source>
</evidence>
<dbReference type="EnsemblMetazoa" id="SMAR013194-RA">
    <property type="protein sequence ID" value="SMAR013194-PA"/>
    <property type="gene ID" value="SMAR013194"/>
</dbReference>
<protein>
    <recommendedName>
        <fullName evidence="11">Kinesin-like protein</fullName>
    </recommendedName>
</protein>
<feature type="domain" description="Kinesin motor" evidence="13">
    <location>
        <begin position="32"/>
        <end position="482"/>
    </location>
</feature>
<evidence type="ECO:0000256" key="10">
    <source>
        <dbReference type="PROSITE-ProRule" id="PRU00283"/>
    </source>
</evidence>
<evidence type="ECO:0000259" key="13">
    <source>
        <dbReference type="PROSITE" id="PS50067"/>
    </source>
</evidence>
<keyword evidence="15" id="KW-1185">Reference proteome</keyword>
<dbReference type="OMA" id="NRHPQKA"/>
<dbReference type="PROSITE" id="PS50067">
    <property type="entry name" value="KINESIN_MOTOR_2"/>
    <property type="match status" value="1"/>
</dbReference>
<dbReference type="PANTHER" id="PTHR47970">
    <property type="entry name" value="KINESIN-LIKE PROTEIN KIF11"/>
    <property type="match status" value="1"/>
</dbReference>